<evidence type="ECO:0000256" key="1">
    <source>
        <dbReference type="SAM" id="Phobius"/>
    </source>
</evidence>
<proteinExistence type="predicted"/>
<keyword evidence="1" id="KW-1133">Transmembrane helix</keyword>
<evidence type="ECO:0000313" key="2">
    <source>
        <dbReference type="EMBL" id="MCJ8010943.1"/>
    </source>
</evidence>
<dbReference type="Proteomes" id="UP001139347">
    <property type="component" value="Unassembled WGS sequence"/>
</dbReference>
<keyword evidence="3" id="KW-1185">Reference proteome</keyword>
<reference evidence="2" key="1">
    <citation type="submission" date="2022-04" db="EMBL/GenBank/DDBJ databases">
        <title>Paenibacillus mangrovi sp. nov., a novel endophytic bacterium isolated from bark of Kandelia candel.</title>
        <authorList>
            <person name="Tuo L."/>
        </authorList>
    </citation>
    <scope>NUCLEOTIDE SEQUENCE</scope>
    <source>
        <strain evidence="2">KQZ6P-2</strain>
    </source>
</reference>
<feature type="transmembrane region" description="Helical" evidence="1">
    <location>
        <begin position="189"/>
        <end position="210"/>
    </location>
</feature>
<feature type="transmembrane region" description="Helical" evidence="1">
    <location>
        <begin position="93"/>
        <end position="122"/>
    </location>
</feature>
<gene>
    <name evidence="2" type="ORF">MUG84_04185</name>
</gene>
<dbReference type="AlphaFoldDB" id="A0A9X1WL36"/>
<feature type="transmembrane region" description="Helical" evidence="1">
    <location>
        <begin position="12"/>
        <end position="35"/>
    </location>
</feature>
<feature type="transmembrane region" description="Helical" evidence="1">
    <location>
        <begin position="55"/>
        <end position="72"/>
    </location>
</feature>
<evidence type="ECO:0000313" key="3">
    <source>
        <dbReference type="Proteomes" id="UP001139347"/>
    </source>
</evidence>
<protein>
    <submittedName>
        <fullName evidence="2">Uncharacterized protein</fullName>
    </submittedName>
</protein>
<sequence length="265" mass="30073">MSKLIMLEWRKLRFPVLLMTGVGILLSVFLCSTLYKSYALESQLEVWEVGFEFINFIFPLIAVLPTCWLMYFERKSGFLKYTLPRVGKKQYLLSKWMVVGGSAFLMMFIISFAGVITALYVVPPIDVTYTLVSPLTGEPGPSLLETHFAGELFTEFPLIYGLLFSIWKGLICVIMATMGFVFSLYSLNLFVILTGPFVYTILENFILSILHAEHLRLVTAFEPTNISVEAVSLATFLFGPLLAITTMIVYITYMKFKSKELVYAI</sequence>
<feature type="transmembrane region" description="Helical" evidence="1">
    <location>
        <begin position="158"/>
        <end position="182"/>
    </location>
</feature>
<dbReference type="EMBL" id="JALIRP010000001">
    <property type="protein sequence ID" value="MCJ8010943.1"/>
    <property type="molecule type" value="Genomic_DNA"/>
</dbReference>
<accession>A0A9X1WL36</accession>
<feature type="transmembrane region" description="Helical" evidence="1">
    <location>
        <begin position="230"/>
        <end position="253"/>
    </location>
</feature>
<organism evidence="2 3">
    <name type="scientific">Paenibacillus mangrovi</name>
    <dbReference type="NCBI Taxonomy" id="2931978"/>
    <lineage>
        <taxon>Bacteria</taxon>
        <taxon>Bacillati</taxon>
        <taxon>Bacillota</taxon>
        <taxon>Bacilli</taxon>
        <taxon>Bacillales</taxon>
        <taxon>Paenibacillaceae</taxon>
        <taxon>Paenibacillus</taxon>
    </lineage>
</organism>
<keyword evidence="1" id="KW-0812">Transmembrane</keyword>
<name>A0A9X1WL36_9BACL</name>
<comment type="caution">
    <text evidence="2">The sequence shown here is derived from an EMBL/GenBank/DDBJ whole genome shotgun (WGS) entry which is preliminary data.</text>
</comment>
<dbReference type="RefSeq" id="WP_244720575.1">
    <property type="nucleotide sequence ID" value="NZ_JALIRP010000001.1"/>
</dbReference>
<keyword evidence="1" id="KW-0472">Membrane</keyword>